<evidence type="ECO:0000256" key="1">
    <source>
        <dbReference type="SAM" id="MobiDB-lite"/>
    </source>
</evidence>
<dbReference type="EMBL" id="JACHFK010000024">
    <property type="protein sequence ID" value="MBB5379208.1"/>
    <property type="molecule type" value="Genomic_DNA"/>
</dbReference>
<organism evidence="3 4">
    <name type="scientific">Deinococcus metalli</name>
    <dbReference type="NCBI Taxonomy" id="1141878"/>
    <lineage>
        <taxon>Bacteria</taxon>
        <taxon>Thermotogati</taxon>
        <taxon>Deinococcota</taxon>
        <taxon>Deinococci</taxon>
        <taxon>Deinococcales</taxon>
        <taxon>Deinococcaceae</taxon>
        <taxon>Deinococcus</taxon>
    </lineage>
</organism>
<name>A0A7W8KL09_9DEIO</name>
<evidence type="ECO:0000313" key="5">
    <source>
        <dbReference type="Proteomes" id="UP000619376"/>
    </source>
</evidence>
<dbReference type="Proteomes" id="UP000539473">
    <property type="component" value="Unassembled WGS sequence"/>
</dbReference>
<comment type="caution">
    <text evidence="3">The sequence shown here is derived from an EMBL/GenBank/DDBJ whole genome shotgun (WGS) entry which is preliminary data.</text>
</comment>
<dbReference type="EMBL" id="BNAJ01000024">
    <property type="protein sequence ID" value="GHF65426.1"/>
    <property type="molecule type" value="Genomic_DNA"/>
</dbReference>
<feature type="compositionally biased region" description="Low complexity" evidence="1">
    <location>
        <begin position="1"/>
        <end position="24"/>
    </location>
</feature>
<reference evidence="2" key="4">
    <citation type="submission" date="2024-05" db="EMBL/GenBank/DDBJ databases">
        <authorList>
            <person name="Sun Q."/>
            <person name="Zhou Y."/>
        </authorList>
    </citation>
    <scope>NUCLEOTIDE SEQUENCE</scope>
    <source>
        <strain evidence="2">CGMCC 1.18437</strain>
    </source>
</reference>
<protein>
    <submittedName>
        <fullName evidence="3">Uncharacterized protein</fullName>
    </submittedName>
</protein>
<feature type="compositionally biased region" description="Low complexity" evidence="1">
    <location>
        <begin position="46"/>
        <end position="55"/>
    </location>
</feature>
<proteinExistence type="predicted"/>
<feature type="region of interest" description="Disordered" evidence="1">
    <location>
        <begin position="1"/>
        <end position="62"/>
    </location>
</feature>
<evidence type="ECO:0000313" key="4">
    <source>
        <dbReference type="Proteomes" id="UP000539473"/>
    </source>
</evidence>
<reference evidence="2" key="1">
    <citation type="journal article" date="2014" name="Int. J. Syst. Evol. Microbiol.">
        <title>Complete genome of a new Firmicutes species belonging to the dominant human colonic microbiota ('Ruminococcus bicirculans') reveals two chromosomes and a selective capacity to utilize plant glucans.</title>
        <authorList>
            <consortium name="NISC Comparative Sequencing Program"/>
            <person name="Wegmann U."/>
            <person name="Louis P."/>
            <person name="Goesmann A."/>
            <person name="Henrissat B."/>
            <person name="Duncan S.H."/>
            <person name="Flint H.J."/>
        </authorList>
    </citation>
    <scope>NUCLEOTIDE SEQUENCE</scope>
    <source>
        <strain evidence="2">CGMCC 1.18437</strain>
    </source>
</reference>
<dbReference type="AlphaFoldDB" id="A0A7W8KL09"/>
<evidence type="ECO:0000313" key="3">
    <source>
        <dbReference type="EMBL" id="MBB5379208.1"/>
    </source>
</evidence>
<keyword evidence="5" id="KW-1185">Reference proteome</keyword>
<sequence>MGTPGARGPAGTGLPAAPQPTAAPSTVPVSSAPLPSPINPAGGQGLHAPGAVAPLPGGGCPSTAPIKVSRKGIYHLPQGDGNYTATKAIVCFATPAAAEQAGYRGIR</sequence>
<reference evidence="3 4" key="3">
    <citation type="submission" date="2020-08" db="EMBL/GenBank/DDBJ databases">
        <title>Genomic Encyclopedia of Type Strains, Phase IV (KMG-IV): sequencing the most valuable type-strain genomes for metagenomic binning, comparative biology and taxonomic classification.</title>
        <authorList>
            <person name="Goeker M."/>
        </authorList>
    </citation>
    <scope>NUCLEOTIDE SEQUENCE [LARGE SCALE GENOMIC DNA]</scope>
    <source>
        <strain evidence="3 4">DSM 27521</strain>
    </source>
</reference>
<accession>A0A7W8KL09</accession>
<evidence type="ECO:0000313" key="2">
    <source>
        <dbReference type="EMBL" id="GHF65426.1"/>
    </source>
</evidence>
<reference evidence="5" key="2">
    <citation type="journal article" date="2019" name="Int. J. Syst. Evol. Microbiol.">
        <title>The Global Catalogue of Microorganisms (GCM) 10K type strain sequencing project: providing services to taxonomists for standard genome sequencing and annotation.</title>
        <authorList>
            <consortium name="The Broad Institute Genomics Platform"/>
            <consortium name="The Broad Institute Genome Sequencing Center for Infectious Disease"/>
            <person name="Wu L."/>
            <person name="Ma J."/>
        </authorList>
    </citation>
    <scope>NUCLEOTIDE SEQUENCE [LARGE SCALE GENOMIC DNA]</scope>
    <source>
        <strain evidence="5">CGMCC 1.18437</strain>
    </source>
</reference>
<dbReference type="Proteomes" id="UP000619376">
    <property type="component" value="Unassembled WGS sequence"/>
</dbReference>
<gene>
    <name evidence="2" type="ORF">GCM10017781_46390</name>
    <name evidence="3" type="ORF">HNQ07_004723</name>
</gene>